<accession>A0ABM6TEK0</accession>
<dbReference type="RefSeq" id="WP_013078229.1">
    <property type="nucleotide sequence ID" value="NZ_CP027850.1"/>
</dbReference>
<evidence type="ECO:0008006" key="3">
    <source>
        <dbReference type="Google" id="ProtNLM"/>
    </source>
</evidence>
<evidence type="ECO:0000313" key="1">
    <source>
        <dbReference type="EMBL" id="AVQ01346.1"/>
    </source>
</evidence>
<gene>
    <name evidence="1" type="ORF">B7G68_05435</name>
</gene>
<keyword evidence="2" id="KW-1185">Reference proteome</keyword>
<name>A0ABM6TEK0_9CAUL</name>
<dbReference type="Proteomes" id="UP000240527">
    <property type="component" value="Chromosome"/>
</dbReference>
<evidence type="ECO:0000313" key="2">
    <source>
        <dbReference type="Proteomes" id="UP000240527"/>
    </source>
</evidence>
<organism evidence="1 2">
    <name type="scientific">Caulobacter segnis</name>
    <dbReference type="NCBI Taxonomy" id="88688"/>
    <lineage>
        <taxon>Bacteria</taxon>
        <taxon>Pseudomonadati</taxon>
        <taxon>Pseudomonadota</taxon>
        <taxon>Alphaproteobacteria</taxon>
        <taxon>Caulobacterales</taxon>
        <taxon>Caulobacteraceae</taxon>
        <taxon>Caulobacter</taxon>
    </lineage>
</organism>
<reference evidence="1 2" key="1">
    <citation type="journal article" date="2015" name="Biotechnol. Bioeng.">
        <title>Genome sequence and phenotypic characterization of Caulobacter segnis.</title>
        <authorList>
            <person name="Patel S."/>
            <person name="Fletcher B."/>
            <person name="Scott D.C."/>
            <person name="Ely B."/>
        </authorList>
    </citation>
    <scope>NUCLEOTIDE SEQUENCE [LARGE SCALE GENOMIC DNA]</scope>
    <source>
        <strain evidence="1 2">TK0059</strain>
    </source>
</reference>
<protein>
    <recommendedName>
        <fullName evidence="3">UrcA family protein</fullName>
    </recommendedName>
</protein>
<dbReference type="EMBL" id="CP027850">
    <property type="protein sequence ID" value="AVQ01346.1"/>
    <property type="molecule type" value="Genomic_DNA"/>
</dbReference>
<sequence>MIGTLLAISLQAATTAAPPQQRLPAPKSFNEYHRQPMYFGGAAITRQAEQMARAKRAATLINAGRCDDALQAMKTDGDRYLAARVAEVCELSPPEARPETRPL</sequence>
<proteinExistence type="predicted"/>